<keyword evidence="1" id="KW-0418">Kinase</keyword>
<dbReference type="STRING" id="5539.A0A3E2H3J1"/>
<gene>
    <name evidence="1" type="ORF">B7463_g8414</name>
</gene>
<comment type="caution">
    <text evidence="1">The sequence shown here is derived from an EMBL/GenBank/DDBJ whole genome shotgun (WGS) entry which is preliminary data.</text>
</comment>
<proteinExistence type="predicted"/>
<dbReference type="EC" id="2.7.1.48" evidence="1"/>
<name>A0A3E2H3J1_SCYLI</name>
<protein>
    <submittedName>
        <fullName evidence="1">Uridine kinase</fullName>
        <ecNumber evidence="1">2.7.1.48</ecNumber>
    </submittedName>
</protein>
<feature type="non-terminal residue" evidence="1">
    <location>
        <position position="198"/>
    </location>
</feature>
<dbReference type="OMA" id="EVWFVEV"/>
<keyword evidence="2" id="KW-1185">Reference proteome</keyword>
<feature type="non-terminal residue" evidence="1">
    <location>
        <position position="1"/>
    </location>
</feature>
<evidence type="ECO:0000313" key="1">
    <source>
        <dbReference type="EMBL" id="RFU27929.1"/>
    </source>
</evidence>
<sequence>MQSAIYGKTSTSPVAAFVPMDGYHLSRAQLSAMPNPQHAHDRRGAEFTFDGDQYLKLVKAIREPLTPASKTLYAPSFDHAVKDPKADDIPIEPTSRILIFEGLYLSLDKEPWKSAAELMDEIWFVEVDFETAKNRLIPRHIKAGIAENEEAAEKRARENDLVNGEQIVNSRLEVHEIIISKDDESWKPEAQESSNAAI</sequence>
<dbReference type="Gene3D" id="3.40.50.300">
    <property type="entry name" value="P-loop containing nucleotide triphosphate hydrolases"/>
    <property type="match status" value="1"/>
</dbReference>
<dbReference type="AlphaFoldDB" id="A0A3E2H3J1"/>
<organism evidence="1 2">
    <name type="scientific">Scytalidium lignicola</name>
    <name type="common">Hyphomycete</name>
    <dbReference type="NCBI Taxonomy" id="5539"/>
    <lineage>
        <taxon>Eukaryota</taxon>
        <taxon>Fungi</taxon>
        <taxon>Dikarya</taxon>
        <taxon>Ascomycota</taxon>
        <taxon>Pezizomycotina</taxon>
        <taxon>Leotiomycetes</taxon>
        <taxon>Leotiomycetes incertae sedis</taxon>
        <taxon>Scytalidium</taxon>
    </lineage>
</organism>
<accession>A0A3E2H3J1</accession>
<dbReference type="PANTHER" id="PTHR10285">
    <property type="entry name" value="URIDINE KINASE"/>
    <property type="match status" value="1"/>
</dbReference>
<dbReference type="GO" id="GO:0004849">
    <property type="term" value="F:uridine kinase activity"/>
    <property type="evidence" value="ECO:0007669"/>
    <property type="project" value="UniProtKB-EC"/>
</dbReference>
<dbReference type="SUPFAM" id="SSF52540">
    <property type="entry name" value="P-loop containing nucleoside triphosphate hydrolases"/>
    <property type="match status" value="1"/>
</dbReference>
<keyword evidence="1" id="KW-0808">Transferase</keyword>
<dbReference type="Proteomes" id="UP000258309">
    <property type="component" value="Unassembled WGS sequence"/>
</dbReference>
<evidence type="ECO:0000313" key="2">
    <source>
        <dbReference type="Proteomes" id="UP000258309"/>
    </source>
</evidence>
<dbReference type="InterPro" id="IPR027417">
    <property type="entry name" value="P-loop_NTPase"/>
</dbReference>
<dbReference type="EMBL" id="NCSJ02000184">
    <property type="protein sequence ID" value="RFU27929.1"/>
    <property type="molecule type" value="Genomic_DNA"/>
</dbReference>
<reference evidence="1 2" key="1">
    <citation type="submission" date="2018-05" db="EMBL/GenBank/DDBJ databases">
        <title>Draft genome sequence of Scytalidium lignicola DSM 105466, a ubiquitous saprotrophic fungus.</title>
        <authorList>
            <person name="Buettner E."/>
            <person name="Gebauer A.M."/>
            <person name="Hofrichter M."/>
            <person name="Liers C."/>
            <person name="Kellner H."/>
        </authorList>
    </citation>
    <scope>NUCLEOTIDE SEQUENCE [LARGE SCALE GENOMIC DNA]</scope>
    <source>
        <strain evidence="1 2">DSM 105466</strain>
    </source>
</reference>
<dbReference type="OrthoDB" id="6362633at2759"/>